<dbReference type="OrthoDB" id="8093300at2"/>
<dbReference type="Pfam" id="PF21277">
    <property type="entry name" value="T6SS_VgrG3-like_C"/>
    <property type="match status" value="1"/>
</dbReference>
<evidence type="ECO:0000313" key="4">
    <source>
        <dbReference type="Proteomes" id="UP000218968"/>
    </source>
</evidence>
<evidence type="ECO:0000313" key="3">
    <source>
        <dbReference type="EMBL" id="ATD66516.1"/>
    </source>
</evidence>
<dbReference type="InterPro" id="IPR018392">
    <property type="entry name" value="LysM"/>
</dbReference>
<gene>
    <name evidence="3" type="ORF">CNR27_02815</name>
</gene>
<dbReference type="AlphaFoldDB" id="A0A290XC42"/>
<proteinExistence type="predicted"/>
<dbReference type="PANTHER" id="PTHR33734:SF22">
    <property type="entry name" value="MEMBRANE-BOUND LYTIC MUREIN TRANSGLYCOSYLASE D"/>
    <property type="match status" value="1"/>
</dbReference>
<dbReference type="EMBL" id="CP023406">
    <property type="protein sequence ID" value="ATD66516.1"/>
    <property type="molecule type" value="Genomic_DNA"/>
</dbReference>
<dbReference type="InterPro" id="IPR036779">
    <property type="entry name" value="LysM_dom_sf"/>
</dbReference>
<dbReference type="RefSeq" id="WP_096296845.1">
    <property type="nucleotide sequence ID" value="NZ_CP023406.1"/>
</dbReference>
<dbReference type="KEGG" id="lum:CNR27_02815"/>
<dbReference type="PANTHER" id="PTHR33734">
    <property type="entry name" value="LYSM DOMAIN-CONTAINING GPI-ANCHORED PROTEIN 2"/>
    <property type="match status" value="1"/>
</dbReference>
<sequence>MTTILSTSLTAGVGPWRSDDGNTARQHVVERGETLSAIAQRFGTDVAALLAANPQVHNPDVIYPGDTLAIPAGAGGVAVRPGDTLWGIASAHGTTVPALLAVNPEIRNPDVLQVGQIVALPGAGAAQPSLGPADPAPRPDTGAYRLGGLSEQYETGGRGPGTVSSGIDDPGGVSYGTYQLATSRGRPQEFLASEGSAWAPEFAASAPGSAAFSATWREIAAREPQAFGDAQHGFIRRTHHDVQVERVAADTGLDISTRSQAVQDAVWSTAVQHGPANNVVITAVRDVEARGLSPDDGVAYDRALIDAIYDERGRRGVDGALVHFPSAPASTQESVANRFARERADAQAMLG</sequence>
<keyword evidence="4" id="KW-1185">Reference proteome</keyword>
<evidence type="ECO:0000259" key="2">
    <source>
        <dbReference type="PROSITE" id="PS51782"/>
    </source>
</evidence>
<reference evidence="4" key="1">
    <citation type="submission" date="2017-09" db="EMBL/GenBank/DDBJ databases">
        <title>Luteimonas liuhanmingii sp.nov., isolated from the intestinal contents of Tibetan Plateau Pika in Yushu, Qinghai Province, China.</title>
        <authorList>
            <person name="Gui Z."/>
        </authorList>
    </citation>
    <scope>NUCLEOTIDE SEQUENCE [LARGE SCALE GENOMIC DNA]</scope>
    <source>
        <strain evidence="4">100111</strain>
    </source>
</reference>
<dbReference type="CDD" id="cd00118">
    <property type="entry name" value="LysM"/>
    <property type="match status" value="2"/>
</dbReference>
<dbReference type="SMART" id="SM00257">
    <property type="entry name" value="LysM"/>
    <property type="match status" value="2"/>
</dbReference>
<organism evidence="3 4">
    <name type="scientific">Luteimonas chenhongjianii</name>
    <dbReference type="NCBI Taxonomy" id="2006110"/>
    <lineage>
        <taxon>Bacteria</taxon>
        <taxon>Pseudomonadati</taxon>
        <taxon>Pseudomonadota</taxon>
        <taxon>Gammaproteobacteria</taxon>
        <taxon>Lysobacterales</taxon>
        <taxon>Lysobacteraceae</taxon>
        <taxon>Luteimonas</taxon>
    </lineage>
</organism>
<feature type="domain" description="LysM" evidence="2">
    <location>
        <begin position="25"/>
        <end position="70"/>
    </location>
</feature>
<evidence type="ECO:0000256" key="1">
    <source>
        <dbReference type="SAM" id="MobiDB-lite"/>
    </source>
</evidence>
<protein>
    <recommendedName>
        <fullName evidence="2">LysM domain-containing protein</fullName>
    </recommendedName>
</protein>
<name>A0A290XC42_9GAMM</name>
<accession>A0A290XC42</accession>
<dbReference type="Proteomes" id="UP000218968">
    <property type="component" value="Chromosome"/>
</dbReference>
<dbReference type="PROSITE" id="PS51782">
    <property type="entry name" value="LYSM"/>
    <property type="match status" value="2"/>
</dbReference>
<dbReference type="Gene3D" id="3.10.350.10">
    <property type="entry name" value="LysM domain"/>
    <property type="match status" value="2"/>
</dbReference>
<feature type="domain" description="LysM" evidence="2">
    <location>
        <begin position="75"/>
        <end position="120"/>
    </location>
</feature>
<dbReference type="SUPFAM" id="SSF54106">
    <property type="entry name" value="LysM domain"/>
    <property type="match status" value="2"/>
</dbReference>
<dbReference type="InterPro" id="IPR049073">
    <property type="entry name" value="T6SS_VgrG3-like_C"/>
</dbReference>
<dbReference type="Pfam" id="PF01476">
    <property type="entry name" value="LysM"/>
    <property type="match status" value="2"/>
</dbReference>
<feature type="region of interest" description="Disordered" evidence="1">
    <location>
        <begin position="125"/>
        <end position="146"/>
    </location>
</feature>